<proteinExistence type="predicted"/>
<evidence type="ECO:0000313" key="2">
    <source>
        <dbReference type="EMBL" id="KAG1539210.1"/>
    </source>
</evidence>
<evidence type="ECO:0000313" key="3">
    <source>
        <dbReference type="Proteomes" id="UP000717996"/>
    </source>
</evidence>
<dbReference type="Proteomes" id="UP000717996">
    <property type="component" value="Unassembled WGS sequence"/>
</dbReference>
<dbReference type="AlphaFoldDB" id="A0A9P6Y5H0"/>
<accession>A0A9P6Y5H0</accession>
<comment type="caution">
    <text evidence="2">The sequence shown here is derived from an EMBL/GenBank/DDBJ whole genome shotgun (WGS) entry which is preliminary data.</text>
</comment>
<sequence length="546" mass="63841">MSNSRRQLDATSSPIQNHSPDQPYYSLDTFYSELLSKQFKSSVEAIAYCRDLCSNYGFTVKQEQSTHKNIYVYCSREGLPDSYRNPKANPQRNRPSQRCECRWRIVLYENSQLMWEFRKSQNADAFIHNHSLMKPEEIKKEWPREVSEMIFALARQRLPTHEIRQQVREQYPTISWDDRRFYNRLSEERQKMKQRDTAARTTRLVNLSAQLCMLNAGSEDLSHYVESKLVALLEDTCRFSNTSLNEMNLPLPFPSHEDSETCIVKKESSKEPSESISKKIAISSKKSFESLPKGYLAVTIPEYTFHIKMYNQNSMGDIRRAIYDNKPNRRRSRFASEEDEIMELDSPARKLSRHVLDDELDSLSCPSSPSSSQQNLIFPQKDQNVSMAAVHDPPSNHLLYNNTTNSMPIQNNHQYNTPPPMYQEQIYDSTFIQPDLGLVHHHHHQQQQRQQQQQQQQQQLVVGIPSDTIPRSVSCTFPPMPLEDNENKTQYYSNRQPIMTFNSSNSMIINPPQSQTNFPYDQFVQMGRNRQHQFVQQQFRRSSGPN</sequence>
<feature type="region of interest" description="Disordered" evidence="1">
    <location>
        <begin position="439"/>
        <end position="460"/>
    </location>
</feature>
<reference evidence="2" key="1">
    <citation type="journal article" date="2020" name="Microb. Genom.">
        <title>Genetic diversity of clinical and environmental Mucorales isolates obtained from an investigation of mucormycosis cases among solid organ transplant recipients.</title>
        <authorList>
            <person name="Nguyen M.H."/>
            <person name="Kaul D."/>
            <person name="Muto C."/>
            <person name="Cheng S.J."/>
            <person name="Richter R.A."/>
            <person name="Bruno V.M."/>
            <person name="Liu G."/>
            <person name="Beyhan S."/>
            <person name="Sundermann A.J."/>
            <person name="Mounaud S."/>
            <person name="Pasculle A.W."/>
            <person name="Nierman W.C."/>
            <person name="Driscoll E."/>
            <person name="Cumbie R."/>
            <person name="Clancy C.J."/>
            <person name="Dupont C.L."/>
        </authorList>
    </citation>
    <scope>NUCLEOTIDE SEQUENCE</scope>
    <source>
        <strain evidence="2">GL16</strain>
    </source>
</reference>
<feature type="region of interest" description="Disordered" evidence="1">
    <location>
        <begin position="1"/>
        <end position="20"/>
    </location>
</feature>
<evidence type="ECO:0008006" key="4">
    <source>
        <dbReference type="Google" id="ProtNLM"/>
    </source>
</evidence>
<name>A0A9P6Y5H0_RHIOR</name>
<dbReference type="OrthoDB" id="5573160at2759"/>
<evidence type="ECO:0000256" key="1">
    <source>
        <dbReference type="SAM" id="MobiDB-lite"/>
    </source>
</evidence>
<protein>
    <recommendedName>
        <fullName evidence="4">FAR1 domain-containing protein</fullName>
    </recommendedName>
</protein>
<feature type="compositionally biased region" description="Low complexity" evidence="1">
    <location>
        <begin position="447"/>
        <end position="459"/>
    </location>
</feature>
<organism evidence="2 3">
    <name type="scientific">Rhizopus oryzae</name>
    <name type="common">Mucormycosis agent</name>
    <name type="synonym">Rhizopus arrhizus var. delemar</name>
    <dbReference type="NCBI Taxonomy" id="64495"/>
    <lineage>
        <taxon>Eukaryota</taxon>
        <taxon>Fungi</taxon>
        <taxon>Fungi incertae sedis</taxon>
        <taxon>Mucoromycota</taxon>
        <taxon>Mucoromycotina</taxon>
        <taxon>Mucoromycetes</taxon>
        <taxon>Mucorales</taxon>
        <taxon>Mucorineae</taxon>
        <taxon>Rhizopodaceae</taxon>
        <taxon>Rhizopus</taxon>
    </lineage>
</organism>
<dbReference type="EMBL" id="JAANIT010001673">
    <property type="protein sequence ID" value="KAG1539210.1"/>
    <property type="molecule type" value="Genomic_DNA"/>
</dbReference>
<gene>
    <name evidence="2" type="ORF">G6F51_009278</name>
</gene>